<proteinExistence type="inferred from homology"/>
<dbReference type="GO" id="GO:0005525">
    <property type="term" value="F:GTP binding"/>
    <property type="evidence" value="ECO:0007669"/>
    <property type="project" value="UniProtKB-KW"/>
</dbReference>
<dbReference type="InterPro" id="IPR006073">
    <property type="entry name" value="GTP-bd"/>
</dbReference>
<dbReference type="EMBL" id="KZ149892">
    <property type="protein sequence ID" value="PZC79031.1"/>
    <property type="molecule type" value="Genomic_DNA"/>
</dbReference>
<evidence type="ECO:0000256" key="2">
    <source>
        <dbReference type="ARBA" id="ARBA00019149"/>
    </source>
</evidence>
<dbReference type="GO" id="GO:0019843">
    <property type="term" value="F:rRNA binding"/>
    <property type="evidence" value="ECO:0007669"/>
    <property type="project" value="TreeGrafter"/>
</dbReference>
<dbReference type="NCBIfam" id="TIGR00231">
    <property type="entry name" value="small_GTP"/>
    <property type="match status" value="1"/>
</dbReference>
<dbReference type="InterPro" id="IPR030388">
    <property type="entry name" value="G_ERA_dom"/>
</dbReference>
<dbReference type="PANTHER" id="PTHR42698:SF1">
    <property type="entry name" value="GTPASE ERA, MITOCHONDRIAL"/>
    <property type="match status" value="1"/>
</dbReference>
<comment type="similarity">
    <text evidence="1">Belongs to the TRAFAC class TrmE-Era-EngA-EngB-Septin-like GTPase superfamily. Era GTPase family.</text>
</comment>
<dbReference type="Pfam" id="PF01926">
    <property type="entry name" value="MMR_HSR1"/>
    <property type="match status" value="1"/>
</dbReference>
<dbReference type="GO" id="GO:0005759">
    <property type="term" value="C:mitochondrial matrix"/>
    <property type="evidence" value="ECO:0007669"/>
    <property type="project" value="TreeGrafter"/>
</dbReference>
<evidence type="ECO:0000259" key="6">
    <source>
        <dbReference type="Pfam" id="PF01926"/>
    </source>
</evidence>
<name>A0A2W1BXI4_HELAM</name>
<dbReference type="FunFam" id="3.40.50.300:FF:002220">
    <property type="entry name" value="GTPase Era, mitochondrial"/>
    <property type="match status" value="1"/>
</dbReference>
<dbReference type="GO" id="GO:0043024">
    <property type="term" value="F:ribosomal small subunit binding"/>
    <property type="evidence" value="ECO:0007669"/>
    <property type="project" value="TreeGrafter"/>
</dbReference>
<dbReference type="InterPro" id="IPR009019">
    <property type="entry name" value="KH_sf_prok-type"/>
</dbReference>
<keyword evidence="4" id="KW-0342">GTP-binding</keyword>
<accession>A0A2W1BXI4</accession>
<gene>
    <name evidence="7" type="primary">HaOG216982</name>
    <name evidence="7" type="ORF">B5X24_HaOG216982</name>
</gene>
<dbReference type="Gene3D" id="3.40.50.300">
    <property type="entry name" value="P-loop containing nucleotide triphosphate hydrolases"/>
    <property type="match status" value="1"/>
</dbReference>
<evidence type="ECO:0000313" key="8">
    <source>
        <dbReference type="Proteomes" id="UP000249218"/>
    </source>
</evidence>
<dbReference type="Gene3D" id="3.30.300.20">
    <property type="match status" value="1"/>
</dbReference>
<dbReference type="InterPro" id="IPR015946">
    <property type="entry name" value="KH_dom-like_a/b"/>
</dbReference>
<keyword evidence="8" id="KW-1185">Reference proteome</keyword>
<organism evidence="7 8">
    <name type="scientific">Helicoverpa armigera</name>
    <name type="common">Cotton bollworm</name>
    <name type="synonym">Heliothis armigera</name>
    <dbReference type="NCBI Taxonomy" id="29058"/>
    <lineage>
        <taxon>Eukaryota</taxon>
        <taxon>Metazoa</taxon>
        <taxon>Ecdysozoa</taxon>
        <taxon>Arthropoda</taxon>
        <taxon>Hexapoda</taxon>
        <taxon>Insecta</taxon>
        <taxon>Pterygota</taxon>
        <taxon>Neoptera</taxon>
        <taxon>Endopterygota</taxon>
        <taxon>Lepidoptera</taxon>
        <taxon>Glossata</taxon>
        <taxon>Ditrysia</taxon>
        <taxon>Noctuoidea</taxon>
        <taxon>Noctuidae</taxon>
        <taxon>Heliothinae</taxon>
        <taxon>Helicoverpa</taxon>
    </lineage>
</organism>
<protein>
    <recommendedName>
        <fullName evidence="2">GTPase Era, mitochondrial</fullName>
    </recommendedName>
    <alternativeName>
        <fullName evidence="5">ERA-like protein 1</fullName>
    </alternativeName>
</protein>
<reference evidence="7 8" key="1">
    <citation type="journal article" date="2017" name="BMC Biol.">
        <title>Genomic innovations, transcriptional plasticity and gene loss underlying the evolution and divergence of two highly polyphagous and invasive Helicoverpa pest species.</title>
        <authorList>
            <person name="Pearce S.L."/>
            <person name="Clarke D.F."/>
            <person name="East P.D."/>
            <person name="Elfekih S."/>
            <person name="Gordon K.H."/>
            <person name="Jermiin L.S."/>
            <person name="McGaughran A."/>
            <person name="Oakeshott J.G."/>
            <person name="Papanikolaou A."/>
            <person name="Perera O.P."/>
            <person name="Rane R.V."/>
            <person name="Richards S."/>
            <person name="Tay W.T."/>
            <person name="Walsh T.K."/>
            <person name="Anderson A."/>
            <person name="Anderson C.J."/>
            <person name="Asgari S."/>
            <person name="Board P.G."/>
            <person name="Bretschneider A."/>
            <person name="Campbell P.M."/>
            <person name="Chertemps T."/>
            <person name="Christeller J.T."/>
            <person name="Coppin C.W."/>
            <person name="Downes S.J."/>
            <person name="Duan G."/>
            <person name="Farnsworth C.A."/>
            <person name="Good R.T."/>
            <person name="Han L.B."/>
            <person name="Han Y.C."/>
            <person name="Hatje K."/>
            <person name="Horne I."/>
            <person name="Huang Y.P."/>
            <person name="Hughes D.S."/>
            <person name="Jacquin-Joly E."/>
            <person name="James W."/>
            <person name="Jhangiani S."/>
            <person name="Kollmar M."/>
            <person name="Kuwar S.S."/>
            <person name="Li S."/>
            <person name="Liu N.Y."/>
            <person name="Maibeche M.T."/>
            <person name="Miller J.R."/>
            <person name="Montagne N."/>
            <person name="Perry T."/>
            <person name="Qu J."/>
            <person name="Song S.V."/>
            <person name="Sutton G.G."/>
            <person name="Vogel H."/>
            <person name="Walenz B.P."/>
            <person name="Xu W."/>
            <person name="Zhang H.J."/>
            <person name="Zou Z."/>
            <person name="Batterham P."/>
            <person name="Edwards O.R."/>
            <person name="Feyereisen R."/>
            <person name="Gibbs R.A."/>
            <person name="Heckel D.G."/>
            <person name="McGrath A."/>
            <person name="Robin C."/>
            <person name="Scherer S.E."/>
            <person name="Worley K.C."/>
            <person name="Wu Y.D."/>
        </authorList>
    </citation>
    <scope>NUCLEOTIDE SEQUENCE [LARGE SCALE GENOMIC DNA]</scope>
    <source>
        <strain evidence="7">Harm_GR_Male_#8</strain>
        <tissue evidence="7">Whole organism</tissue>
    </source>
</reference>
<dbReference type="InterPro" id="IPR027417">
    <property type="entry name" value="P-loop_NTPase"/>
</dbReference>
<dbReference type="PANTHER" id="PTHR42698">
    <property type="entry name" value="GTPASE ERA"/>
    <property type="match status" value="1"/>
</dbReference>
<sequence length="356" mass="39896">MTTFVMSALRLTYRKHTFKAVFYSTQPERANERNLGKIVNVAIIGAPNSGKSTLINKVTERKICAASNKVHTTTKLVRAMCFYNDTQIVFLDTPGVVTEREQKKYNLPESMIKACHKSLRCADVVGVVHDVSNKYTKDYLHSDVINMLNFIAETPSFLIINKIDKFKSKAQLLTTISSLTNGFIAGNPIPGSGKSKSKDKGEKKPEKGYSKFSDVFLISALNGDGVQDIKNYLVSNAKTANFQYSPSQWTDQRPESLIEEAVRAKFLDFLAQEIPYKLNVQLEYYEEIEEQEKILCSVAVECPNERLVRLIAGAGGGRLQQIKTHIRNDLVDLFKKTVVLSLSLKIKSKNEAAIVN</sequence>
<evidence type="ECO:0000256" key="1">
    <source>
        <dbReference type="ARBA" id="ARBA00007921"/>
    </source>
</evidence>
<evidence type="ECO:0000256" key="4">
    <source>
        <dbReference type="ARBA" id="ARBA00023134"/>
    </source>
</evidence>
<dbReference type="AlphaFoldDB" id="A0A2W1BXI4"/>
<dbReference type="OrthoDB" id="8954335at2759"/>
<feature type="domain" description="G" evidence="6">
    <location>
        <begin position="40"/>
        <end position="162"/>
    </location>
</feature>
<dbReference type="Proteomes" id="UP000249218">
    <property type="component" value="Unassembled WGS sequence"/>
</dbReference>
<evidence type="ECO:0000256" key="5">
    <source>
        <dbReference type="ARBA" id="ARBA00030975"/>
    </source>
</evidence>
<dbReference type="InterPro" id="IPR005662">
    <property type="entry name" value="GTPase_Era-like"/>
</dbReference>
<keyword evidence="3" id="KW-0547">Nucleotide-binding</keyword>
<dbReference type="InterPro" id="IPR005225">
    <property type="entry name" value="Small_GTP-bd"/>
</dbReference>
<dbReference type="CDD" id="cd04163">
    <property type="entry name" value="Era"/>
    <property type="match status" value="1"/>
</dbReference>
<evidence type="ECO:0000313" key="7">
    <source>
        <dbReference type="EMBL" id="PZC79031.1"/>
    </source>
</evidence>
<dbReference type="PRINTS" id="PR00326">
    <property type="entry name" value="GTP1OBG"/>
</dbReference>
<dbReference type="SUPFAM" id="SSF54814">
    <property type="entry name" value="Prokaryotic type KH domain (KH-domain type II)"/>
    <property type="match status" value="1"/>
</dbReference>
<evidence type="ECO:0000256" key="3">
    <source>
        <dbReference type="ARBA" id="ARBA00022741"/>
    </source>
</evidence>
<dbReference type="HAMAP" id="MF_00367">
    <property type="entry name" value="GTPase_Era"/>
    <property type="match status" value="1"/>
</dbReference>
<dbReference type="SUPFAM" id="SSF52540">
    <property type="entry name" value="P-loop containing nucleoside triphosphate hydrolases"/>
    <property type="match status" value="1"/>
</dbReference>
<dbReference type="GO" id="GO:0000028">
    <property type="term" value="P:ribosomal small subunit assembly"/>
    <property type="evidence" value="ECO:0007669"/>
    <property type="project" value="TreeGrafter"/>
</dbReference>